<keyword evidence="2" id="KW-0472">Membrane</keyword>
<feature type="transmembrane region" description="Helical" evidence="2">
    <location>
        <begin position="84"/>
        <end position="105"/>
    </location>
</feature>
<evidence type="ECO:0000313" key="3">
    <source>
        <dbReference type="EMBL" id="QDV42972.1"/>
    </source>
</evidence>
<sequence>MTDYSAEPFAVLGNLVSSSSVFEITSIVVAVLITIASYRRSILWLGDASPGYLACAGWLLGMSVANVLLIVIPAILMGQAGKEIIMLFVFFMTVYWTSCAAKCGLTQSIFILMVHSCLSVLGMALFITAASVFQLIVVETQQAITLPSGDTPSAALEPLDESTAANPVGLRPIQSDPPPVSRSQHRDLQGTKANPFFQ</sequence>
<evidence type="ECO:0000256" key="2">
    <source>
        <dbReference type="SAM" id="Phobius"/>
    </source>
</evidence>
<feature type="region of interest" description="Disordered" evidence="1">
    <location>
        <begin position="155"/>
        <end position="198"/>
    </location>
</feature>
<gene>
    <name evidence="3" type="ORF">Enr13x_28240</name>
</gene>
<dbReference type="OrthoDB" id="269086at2"/>
<name>A0A518HQ54_9BACT</name>
<accession>A0A518HQ54</accession>
<feature type="transmembrane region" description="Helical" evidence="2">
    <location>
        <begin position="117"/>
        <end position="137"/>
    </location>
</feature>
<feature type="transmembrane region" description="Helical" evidence="2">
    <location>
        <begin position="51"/>
        <end position="78"/>
    </location>
</feature>
<organism evidence="3 4">
    <name type="scientific">Stieleria neptunia</name>
    <dbReference type="NCBI Taxonomy" id="2527979"/>
    <lineage>
        <taxon>Bacteria</taxon>
        <taxon>Pseudomonadati</taxon>
        <taxon>Planctomycetota</taxon>
        <taxon>Planctomycetia</taxon>
        <taxon>Pirellulales</taxon>
        <taxon>Pirellulaceae</taxon>
        <taxon>Stieleria</taxon>
    </lineage>
</organism>
<proteinExistence type="predicted"/>
<dbReference type="Proteomes" id="UP000319004">
    <property type="component" value="Chromosome"/>
</dbReference>
<keyword evidence="2" id="KW-1133">Transmembrane helix</keyword>
<reference evidence="3 4" key="1">
    <citation type="submission" date="2019-03" db="EMBL/GenBank/DDBJ databases">
        <title>Deep-cultivation of Planctomycetes and their phenomic and genomic characterization uncovers novel biology.</title>
        <authorList>
            <person name="Wiegand S."/>
            <person name="Jogler M."/>
            <person name="Boedeker C."/>
            <person name="Pinto D."/>
            <person name="Vollmers J."/>
            <person name="Rivas-Marin E."/>
            <person name="Kohn T."/>
            <person name="Peeters S.H."/>
            <person name="Heuer A."/>
            <person name="Rast P."/>
            <person name="Oberbeckmann S."/>
            <person name="Bunk B."/>
            <person name="Jeske O."/>
            <person name="Meyerdierks A."/>
            <person name="Storesund J.E."/>
            <person name="Kallscheuer N."/>
            <person name="Luecker S."/>
            <person name="Lage O.M."/>
            <person name="Pohl T."/>
            <person name="Merkel B.J."/>
            <person name="Hornburger P."/>
            <person name="Mueller R.-W."/>
            <person name="Bruemmer F."/>
            <person name="Labrenz M."/>
            <person name="Spormann A.M."/>
            <person name="Op den Camp H."/>
            <person name="Overmann J."/>
            <person name="Amann R."/>
            <person name="Jetten M.S.M."/>
            <person name="Mascher T."/>
            <person name="Medema M.H."/>
            <person name="Devos D.P."/>
            <person name="Kaster A.-K."/>
            <person name="Ovreas L."/>
            <person name="Rohde M."/>
            <person name="Galperin M.Y."/>
            <person name="Jogler C."/>
        </authorList>
    </citation>
    <scope>NUCLEOTIDE SEQUENCE [LARGE SCALE GENOMIC DNA]</scope>
    <source>
        <strain evidence="3 4">Enr13</strain>
    </source>
</reference>
<dbReference type="RefSeq" id="WP_145386747.1">
    <property type="nucleotide sequence ID" value="NZ_CP037423.1"/>
</dbReference>
<keyword evidence="2" id="KW-0812">Transmembrane</keyword>
<dbReference type="EMBL" id="CP037423">
    <property type="protein sequence ID" value="QDV42972.1"/>
    <property type="molecule type" value="Genomic_DNA"/>
</dbReference>
<protein>
    <submittedName>
        <fullName evidence="3">Uncharacterized protein</fullName>
    </submittedName>
</protein>
<keyword evidence="4" id="KW-1185">Reference proteome</keyword>
<evidence type="ECO:0000256" key="1">
    <source>
        <dbReference type="SAM" id="MobiDB-lite"/>
    </source>
</evidence>
<feature type="transmembrane region" description="Helical" evidence="2">
    <location>
        <begin position="20"/>
        <end position="39"/>
    </location>
</feature>
<dbReference type="KEGG" id="snep:Enr13x_28240"/>
<evidence type="ECO:0000313" key="4">
    <source>
        <dbReference type="Proteomes" id="UP000319004"/>
    </source>
</evidence>
<dbReference type="AlphaFoldDB" id="A0A518HQ54"/>